<dbReference type="RefSeq" id="WP_067186197.1">
    <property type="nucleotide sequence ID" value="NZ_CP012199.1"/>
</dbReference>
<feature type="domain" description="Glycosyl transferase family 1" evidence="1">
    <location>
        <begin position="211"/>
        <end position="385"/>
    </location>
</feature>
<dbReference type="GO" id="GO:0005975">
    <property type="term" value="P:carbohydrate metabolic process"/>
    <property type="evidence" value="ECO:0007669"/>
    <property type="project" value="InterPro"/>
</dbReference>
<dbReference type="InterPro" id="IPR001296">
    <property type="entry name" value="Glyco_trans_1"/>
</dbReference>
<keyword evidence="3" id="KW-0808">Transferase</keyword>
<dbReference type="PANTHER" id="PTHR12526">
    <property type="entry name" value="GLYCOSYLTRANSFERASE"/>
    <property type="match status" value="1"/>
</dbReference>
<dbReference type="Proteomes" id="UP000058599">
    <property type="component" value="Chromosome"/>
</dbReference>
<dbReference type="CDD" id="cd03822">
    <property type="entry name" value="GT4_mannosyltransferase-like"/>
    <property type="match status" value="1"/>
</dbReference>
<dbReference type="GO" id="GO:0016757">
    <property type="term" value="F:glycosyltransferase activity"/>
    <property type="evidence" value="ECO:0007669"/>
    <property type="project" value="InterPro"/>
</dbReference>
<gene>
    <name evidence="3" type="ORF">SGRAN_3799</name>
</gene>
<dbReference type="SUPFAM" id="SSF48208">
    <property type="entry name" value="Six-hairpin glycosidases"/>
    <property type="match status" value="1"/>
</dbReference>
<dbReference type="AlphaFoldDB" id="A0AA86L645"/>
<evidence type="ECO:0000259" key="2">
    <source>
        <dbReference type="Pfam" id="PF13439"/>
    </source>
</evidence>
<evidence type="ECO:0000259" key="1">
    <source>
        <dbReference type="Pfam" id="PF00534"/>
    </source>
</evidence>
<dbReference type="KEGG" id="sgi:SGRAN_3799"/>
<accession>A0AA86L645</accession>
<keyword evidence="4" id="KW-1185">Reference proteome</keyword>
<evidence type="ECO:0000313" key="4">
    <source>
        <dbReference type="Proteomes" id="UP000058599"/>
    </source>
</evidence>
<name>A0AA86L645_9SPHN</name>
<organism evidence="3 4">
    <name type="scientific">Sphingopyxis granuli</name>
    <dbReference type="NCBI Taxonomy" id="267128"/>
    <lineage>
        <taxon>Bacteria</taxon>
        <taxon>Pseudomonadati</taxon>
        <taxon>Pseudomonadota</taxon>
        <taxon>Alphaproteobacteria</taxon>
        <taxon>Sphingomonadales</taxon>
        <taxon>Sphingomonadaceae</taxon>
        <taxon>Sphingopyxis</taxon>
    </lineage>
</organism>
<evidence type="ECO:0000313" key="3">
    <source>
        <dbReference type="EMBL" id="AMG76132.1"/>
    </source>
</evidence>
<sequence length="775" mass="84739">MKYDAEDSFFARLLDDDHAIAETPASWTHPRTRRIALIGCFRPRRCGIATYTADVHDHLRREHPEIGIDVYAMRADPEQPDDADVVAAIDADDPESYAAAAAAINRSGADAVWLQHEFGIFGGRAGAMVLELVERLAAPLVVTLHTVLAAPDADQRRVMDALVARGSRLMVMSEHGRQTLIDVYGAPPGKVALIEHGTPVRPFSARSPLRDRLGIGDRPILSTFGLLGPGKGLETAIRALPAIAERHPDILYRIVGATHPNLIAAEGEAYRESLEHLAATLGVGDHIAWDNRFLDAEDLLDQIELCDIYLAPYPNLAQVTSGTLSYAVALGRAVVSTPFIHARELLANDVGVLVAQGDSTAIADAVLALLASPEERHALQMRAYERGRRTAWPQIVRQSAALLDQVIAMPPRLLSTPRTAPSLSGVWSMCDDVGILQHGHGPVADRDHGYCIDDNARALMLADRVRFDTVQAYEERAFRFASFIQHGWNPELRAFRNFMGYDRRWLEDRGSADSNGRAIWALGHCAAHSPSNDLARWAREWFDRAAQSAASVESPRAVAFAMLGADELLARFPSDALAGEILGCGAAFLEQLRSRWGTEGWNWFEPTLTYDNARLCEALLRAGRTLGVAAWQQAGLATLAWLCDRQTATAGHFRPVGSDGFGRLYQALPFDQQPLEAWASIEACGAALAISRDTRWRRHADAAWRWFFGANDRGEALASIETGRCCDGLTPRGVNTNAGAESTLAFHLAYHAMDALVWPGGARKDAGFTHADMQT</sequence>
<protein>
    <submittedName>
        <fullName evidence="3">Glycosyl transferase family 1</fullName>
    </submittedName>
</protein>
<dbReference type="InterPro" id="IPR008928">
    <property type="entry name" value="6-hairpin_glycosidase_sf"/>
</dbReference>
<feature type="domain" description="Glycosyltransferase subfamily 4-like N-terminal" evidence="2">
    <location>
        <begin position="47"/>
        <end position="198"/>
    </location>
</feature>
<dbReference type="InterPro" id="IPR028098">
    <property type="entry name" value="Glyco_trans_4-like_N"/>
</dbReference>
<reference evidence="3 4" key="1">
    <citation type="journal article" date="2016" name="BMC Genomics">
        <title>Genomic analysis of the nitrate-respiring Sphingopyxis granuli (formerly Sphingomonas macrogoltabida) strain TFA.</title>
        <authorList>
            <person name="Garcia-Romero I."/>
            <person name="Perez-Pulido A.J."/>
            <person name="Gonzalez-Flores Y.E."/>
            <person name="Reyes-Ramirez F."/>
            <person name="Santero E."/>
            <person name="Floriano B."/>
        </authorList>
    </citation>
    <scope>NUCLEOTIDE SEQUENCE [LARGE SCALE GENOMIC DNA]</scope>
    <source>
        <strain evidence="3 4">TFA</strain>
    </source>
</reference>
<proteinExistence type="predicted"/>
<dbReference type="Pfam" id="PF00534">
    <property type="entry name" value="Glycos_transf_1"/>
    <property type="match status" value="1"/>
</dbReference>
<dbReference type="Gene3D" id="3.40.50.2000">
    <property type="entry name" value="Glycogen Phosphorylase B"/>
    <property type="match status" value="2"/>
</dbReference>
<dbReference type="PANTHER" id="PTHR12526:SF572">
    <property type="entry name" value="BLL5144 PROTEIN"/>
    <property type="match status" value="1"/>
</dbReference>
<dbReference type="SUPFAM" id="SSF53756">
    <property type="entry name" value="UDP-Glycosyltransferase/glycogen phosphorylase"/>
    <property type="match status" value="1"/>
</dbReference>
<dbReference type="Pfam" id="PF13439">
    <property type="entry name" value="Glyco_transf_4"/>
    <property type="match status" value="1"/>
</dbReference>
<dbReference type="EMBL" id="CP012199">
    <property type="protein sequence ID" value="AMG76132.1"/>
    <property type="molecule type" value="Genomic_DNA"/>
</dbReference>